<dbReference type="Gene3D" id="3.30.70.920">
    <property type="match status" value="1"/>
</dbReference>
<feature type="domain" description="Transcription regulator AsnC/Lrp ligand binding" evidence="1">
    <location>
        <begin position="6"/>
        <end position="76"/>
    </location>
</feature>
<organism evidence="2 4">
    <name type="scientific">Candidatus Chlorohelix allophototropha</name>
    <dbReference type="NCBI Taxonomy" id="3003348"/>
    <lineage>
        <taxon>Bacteria</taxon>
        <taxon>Bacillati</taxon>
        <taxon>Chloroflexota</taxon>
        <taxon>Chloroflexia</taxon>
        <taxon>Candidatus Chloroheliales</taxon>
        <taxon>Candidatus Chloroheliaceae</taxon>
        <taxon>Candidatus Chlorohelix</taxon>
    </lineage>
</organism>
<dbReference type="Proteomes" id="UP001431572">
    <property type="component" value="Chromosome 2"/>
</dbReference>
<proteinExistence type="predicted"/>
<protein>
    <submittedName>
        <fullName evidence="2">Lrp/AsnC ligand binding domain-containing protein</fullName>
    </submittedName>
</protein>
<reference evidence="3" key="2">
    <citation type="journal article" date="2024" name="Nature">
        <title>Anoxygenic phototroph of the Chloroflexota uses a type I reaction centre.</title>
        <authorList>
            <person name="Tsuji J.M."/>
            <person name="Shaw N.A."/>
            <person name="Nagashima S."/>
            <person name="Venkiteswaran J.J."/>
            <person name="Schiff S.L."/>
            <person name="Watanabe T."/>
            <person name="Fukui M."/>
            <person name="Hanada S."/>
            <person name="Tank M."/>
            <person name="Neufeld J.D."/>
        </authorList>
    </citation>
    <scope>NUCLEOTIDE SEQUENCE</scope>
    <source>
        <strain evidence="3">L227-S17</strain>
    </source>
</reference>
<evidence type="ECO:0000313" key="5">
    <source>
        <dbReference type="Proteomes" id="UP001431572"/>
    </source>
</evidence>
<evidence type="ECO:0000259" key="1">
    <source>
        <dbReference type="Pfam" id="PF01037"/>
    </source>
</evidence>
<evidence type="ECO:0000313" key="2">
    <source>
        <dbReference type="EMBL" id="NWJ47399.1"/>
    </source>
</evidence>
<reference evidence="2 4" key="1">
    <citation type="submission" date="2020-06" db="EMBL/GenBank/DDBJ databases">
        <title>Anoxygenic phototrophic Chloroflexota member uses a Type I reaction center.</title>
        <authorList>
            <person name="Tsuji J.M."/>
            <person name="Shaw N.A."/>
            <person name="Nagashima S."/>
            <person name="Venkiteswaran J."/>
            <person name="Schiff S.L."/>
            <person name="Hanada S."/>
            <person name="Tank M."/>
            <person name="Neufeld J.D."/>
        </authorList>
    </citation>
    <scope>NUCLEOTIDE SEQUENCE [LARGE SCALE GENOMIC DNA]</scope>
    <source>
        <strain evidence="2">L227-S17</strain>
    </source>
</reference>
<dbReference type="EMBL" id="JACATZ010000003">
    <property type="protein sequence ID" value="NWJ47399.1"/>
    <property type="molecule type" value="Genomic_DNA"/>
</dbReference>
<dbReference type="Proteomes" id="UP000521676">
    <property type="component" value="Unassembled WGS sequence"/>
</dbReference>
<dbReference type="EMBL" id="CP128400">
    <property type="protein sequence ID" value="WJW69311.1"/>
    <property type="molecule type" value="Genomic_DNA"/>
</dbReference>
<sequence>MIQALILINVERGSVPQTAQQLLKIDGLYEVFSVTGEFDLVALVRVKEYDDLANVVTAKVAQIPSIIHTTTMVAFKVYSRDDIEQSFNIGVE</sequence>
<dbReference type="RefSeq" id="WP_341471200.1">
    <property type="nucleotide sequence ID" value="NZ_CP128400.1"/>
</dbReference>
<dbReference type="InterPro" id="IPR011008">
    <property type="entry name" value="Dimeric_a/b-barrel"/>
</dbReference>
<dbReference type="SUPFAM" id="SSF54909">
    <property type="entry name" value="Dimeric alpha+beta barrel"/>
    <property type="match status" value="1"/>
</dbReference>
<keyword evidence="5" id="KW-1185">Reference proteome</keyword>
<dbReference type="Pfam" id="PF01037">
    <property type="entry name" value="AsnC_trans_reg"/>
    <property type="match status" value="1"/>
</dbReference>
<evidence type="ECO:0000313" key="3">
    <source>
        <dbReference type="EMBL" id="WJW69311.1"/>
    </source>
</evidence>
<dbReference type="AlphaFoldDB" id="A0A8T7M5Q8"/>
<gene>
    <name evidence="2" type="ORF">HXX08_16190</name>
    <name evidence="3" type="ORF">OZ401_002919</name>
</gene>
<accession>A0A8T7M5Q8</accession>
<name>A0A8T7M5Q8_9CHLR</name>
<dbReference type="InterPro" id="IPR019887">
    <property type="entry name" value="Tscrpt_reg_AsnC/Lrp_C"/>
</dbReference>
<evidence type="ECO:0000313" key="4">
    <source>
        <dbReference type="Proteomes" id="UP000521676"/>
    </source>
</evidence>